<evidence type="ECO:0000313" key="2">
    <source>
        <dbReference type="Proteomes" id="UP000054549"/>
    </source>
</evidence>
<dbReference type="Proteomes" id="UP000054549">
    <property type="component" value="Unassembled WGS sequence"/>
</dbReference>
<proteinExistence type="predicted"/>
<keyword evidence="2" id="KW-1185">Reference proteome</keyword>
<dbReference type="HOGENOM" id="CLU_2793473_0_0_1"/>
<sequence>MTEPTVVKNEAVFLNEVKSCLPFRMAHFSRPTEIHPSRTCVLSIDSLIWNSVRGLGTENENFDVYSFS</sequence>
<gene>
    <name evidence="1" type="ORF">M378DRAFT_861421</name>
</gene>
<dbReference type="InParanoid" id="A0A0C2WY45"/>
<accession>A0A0C2WY45</accession>
<dbReference type="EMBL" id="KN818286">
    <property type="protein sequence ID" value="KIL61318.1"/>
    <property type="molecule type" value="Genomic_DNA"/>
</dbReference>
<protein>
    <submittedName>
        <fullName evidence="1">Uncharacterized protein</fullName>
    </submittedName>
</protein>
<name>A0A0C2WY45_AMAMK</name>
<dbReference type="AlphaFoldDB" id="A0A0C2WY45"/>
<organism evidence="1 2">
    <name type="scientific">Amanita muscaria (strain Koide BX008)</name>
    <dbReference type="NCBI Taxonomy" id="946122"/>
    <lineage>
        <taxon>Eukaryota</taxon>
        <taxon>Fungi</taxon>
        <taxon>Dikarya</taxon>
        <taxon>Basidiomycota</taxon>
        <taxon>Agaricomycotina</taxon>
        <taxon>Agaricomycetes</taxon>
        <taxon>Agaricomycetidae</taxon>
        <taxon>Agaricales</taxon>
        <taxon>Pluteineae</taxon>
        <taxon>Amanitaceae</taxon>
        <taxon>Amanita</taxon>
    </lineage>
</organism>
<reference evidence="1 2" key="1">
    <citation type="submission" date="2014-04" db="EMBL/GenBank/DDBJ databases">
        <title>Evolutionary Origins and Diversification of the Mycorrhizal Mutualists.</title>
        <authorList>
            <consortium name="DOE Joint Genome Institute"/>
            <consortium name="Mycorrhizal Genomics Consortium"/>
            <person name="Kohler A."/>
            <person name="Kuo A."/>
            <person name="Nagy L.G."/>
            <person name="Floudas D."/>
            <person name="Copeland A."/>
            <person name="Barry K.W."/>
            <person name="Cichocki N."/>
            <person name="Veneault-Fourrey C."/>
            <person name="LaButti K."/>
            <person name="Lindquist E.A."/>
            <person name="Lipzen A."/>
            <person name="Lundell T."/>
            <person name="Morin E."/>
            <person name="Murat C."/>
            <person name="Riley R."/>
            <person name="Ohm R."/>
            <person name="Sun H."/>
            <person name="Tunlid A."/>
            <person name="Henrissat B."/>
            <person name="Grigoriev I.V."/>
            <person name="Hibbett D.S."/>
            <person name="Martin F."/>
        </authorList>
    </citation>
    <scope>NUCLEOTIDE SEQUENCE [LARGE SCALE GENOMIC DNA]</scope>
    <source>
        <strain evidence="1 2">Koide BX008</strain>
    </source>
</reference>
<evidence type="ECO:0000313" key="1">
    <source>
        <dbReference type="EMBL" id="KIL61318.1"/>
    </source>
</evidence>